<gene>
    <name evidence="1" type="ORF">CEXT_509201</name>
</gene>
<evidence type="ECO:0000313" key="2">
    <source>
        <dbReference type="Proteomes" id="UP001054945"/>
    </source>
</evidence>
<accession>A0AAV4WTE8</accession>
<protein>
    <submittedName>
        <fullName evidence="1">Uncharacterized protein</fullName>
    </submittedName>
</protein>
<dbReference type="Proteomes" id="UP001054945">
    <property type="component" value="Unassembled WGS sequence"/>
</dbReference>
<proteinExistence type="predicted"/>
<dbReference type="AlphaFoldDB" id="A0AAV4WTE8"/>
<keyword evidence="2" id="KW-1185">Reference proteome</keyword>
<comment type="caution">
    <text evidence="1">The sequence shown here is derived from an EMBL/GenBank/DDBJ whole genome shotgun (WGS) entry which is preliminary data.</text>
</comment>
<reference evidence="1 2" key="1">
    <citation type="submission" date="2021-06" db="EMBL/GenBank/DDBJ databases">
        <title>Caerostris extrusa draft genome.</title>
        <authorList>
            <person name="Kono N."/>
            <person name="Arakawa K."/>
        </authorList>
    </citation>
    <scope>NUCLEOTIDE SEQUENCE [LARGE SCALE GENOMIC DNA]</scope>
</reference>
<dbReference type="EMBL" id="BPLR01016664">
    <property type="protein sequence ID" value="GIY85539.1"/>
    <property type="molecule type" value="Genomic_DNA"/>
</dbReference>
<evidence type="ECO:0000313" key="1">
    <source>
        <dbReference type="EMBL" id="GIY85539.1"/>
    </source>
</evidence>
<sequence length="152" mass="17164">MFAPCQHISSFYQLPPLQQLVYRNRTTALENAVKGSINLIGENNSKYFLLFSSAASPPIELQWADFTVNRERGRCTSAIISRRMFAPCEHISSFYQLSPLQQLVYRNRTTAVENAVKGSINLIGENNSKYFPLLSSAASPPIELQWADFTLK</sequence>
<organism evidence="1 2">
    <name type="scientific">Caerostris extrusa</name>
    <name type="common">Bark spider</name>
    <name type="synonym">Caerostris bankana</name>
    <dbReference type="NCBI Taxonomy" id="172846"/>
    <lineage>
        <taxon>Eukaryota</taxon>
        <taxon>Metazoa</taxon>
        <taxon>Ecdysozoa</taxon>
        <taxon>Arthropoda</taxon>
        <taxon>Chelicerata</taxon>
        <taxon>Arachnida</taxon>
        <taxon>Araneae</taxon>
        <taxon>Araneomorphae</taxon>
        <taxon>Entelegynae</taxon>
        <taxon>Araneoidea</taxon>
        <taxon>Araneidae</taxon>
        <taxon>Caerostris</taxon>
    </lineage>
</organism>
<name>A0AAV4WTE8_CAEEX</name>